<dbReference type="EMBL" id="AZRL01000006">
    <property type="protein sequence ID" value="PNR97302.1"/>
    <property type="molecule type" value="Genomic_DNA"/>
</dbReference>
<sequence length="326" mass="38583">MTQNSSCFKLKNKYIWDLWFLKDKEGTWFKYFLESPSTKDPEDRHFHSSIGLAKSQDLINWKYEGIILSSNQNKWDDTSIWTGSTFYYNNEYYLFYTSRNSKKPNEQLIGLITSKSPDFKNYTRISDNEPLLRIDPNLYETNSYDGMIHFRDPYVFQEGSDFYMVFCSRRKDGEIKARGTVGIATSKNLIDWKILEPLSIPKWFDNTECPYIIKKDGIYYLHFCSNSFSDNFKEQTELDPIPGDYFLVSENLKGPYTKTANGPALFKPQIEKIAYNTQIVSQKNDNFIFFWQKSESELCPIFSHRGPYKIWYNNYGISIEKEEFMK</sequence>
<evidence type="ECO:0000256" key="3">
    <source>
        <dbReference type="ARBA" id="ARBA00023295"/>
    </source>
</evidence>
<evidence type="ECO:0000313" key="6">
    <source>
        <dbReference type="Proteomes" id="UP000236434"/>
    </source>
</evidence>
<comment type="caution">
    <text evidence="5">The sequence shown here is derived from an EMBL/GenBank/DDBJ whole genome shotgun (WGS) entry which is preliminary data.</text>
</comment>
<dbReference type="PANTHER" id="PTHR43101">
    <property type="entry name" value="BETA-FRUCTOSIDASE"/>
    <property type="match status" value="1"/>
</dbReference>
<feature type="domain" description="Glycosyl hydrolase family 32 N-terminal" evidence="4">
    <location>
        <begin position="25"/>
        <end position="217"/>
    </location>
</feature>
<evidence type="ECO:0000313" key="5">
    <source>
        <dbReference type="EMBL" id="PNR97302.1"/>
    </source>
</evidence>
<evidence type="ECO:0000256" key="2">
    <source>
        <dbReference type="ARBA" id="ARBA00022801"/>
    </source>
</evidence>
<accession>A0A2K1P3E5</accession>
<keyword evidence="2" id="KW-0378">Hydrolase</keyword>
<organism evidence="5 6">
    <name type="scientific">Petrotoga olearia DSM 13574</name>
    <dbReference type="NCBI Taxonomy" id="1122955"/>
    <lineage>
        <taxon>Bacteria</taxon>
        <taxon>Thermotogati</taxon>
        <taxon>Thermotogota</taxon>
        <taxon>Thermotogae</taxon>
        <taxon>Petrotogales</taxon>
        <taxon>Petrotogaceae</taxon>
        <taxon>Petrotoga</taxon>
    </lineage>
</organism>
<dbReference type="Gene3D" id="2.115.10.20">
    <property type="entry name" value="Glycosyl hydrolase domain, family 43"/>
    <property type="match status" value="2"/>
</dbReference>
<evidence type="ECO:0000259" key="4">
    <source>
        <dbReference type="Pfam" id="PF00251"/>
    </source>
</evidence>
<gene>
    <name evidence="5" type="ORF">X929_03410</name>
</gene>
<dbReference type="PANTHER" id="PTHR43101:SF1">
    <property type="entry name" value="BETA-FRUCTOSIDASE"/>
    <property type="match status" value="1"/>
</dbReference>
<reference evidence="5 6" key="1">
    <citation type="submission" date="2013-12" db="EMBL/GenBank/DDBJ databases">
        <title>Comparative genomics of Petrotoga isolates.</title>
        <authorList>
            <person name="Nesbo C.L."/>
            <person name="Charchuk R."/>
            <person name="Chow K."/>
        </authorList>
    </citation>
    <scope>NUCLEOTIDE SEQUENCE [LARGE SCALE GENOMIC DNA]</scope>
    <source>
        <strain evidence="5 6">DSM 13574</strain>
    </source>
</reference>
<dbReference type="GO" id="GO:0016798">
    <property type="term" value="F:hydrolase activity, acting on glycosyl bonds"/>
    <property type="evidence" value="ECO:0007669"/>
    <property type="project" value="UniProtKB-KW"/>
</dbReference>
<dbReference type="OrthoDB" id="9759709at2"/>
<dbReference type="SUPFAM" id="SSF75005">
    <property type="entry name" value="Arabinanase/levansucrase/invertase"/>
    <property type="match status" value="1"/>
</dbReference>
<comment type="similarity">
    <text evidence="1">Belongs to the glycosyl hydrolase 32 family.</text>
</comment>
<dbReference type="Proteomes" id="UP000236434">
    <property type="component" value="Unassembled WGS sequence"/>
</dbReference>
<evidence type="ECO:0000256" key="1">
    <source>
        <dbReference type="ARBA" id="ARBA00009902"/>
    </source>
</evidence>
<dbReference type="InterPro" id="IPR023296">
    <property type="entry name" value="Glyco_hydro_beta-prop_sf"/>
</dbReference>
<dbReference type="RefSeq" id="WP_103066633.1">
    <property type="nucleotide sequence ID" value="NZ_AZRL01000006.1"/>
</dbReference>
<proteinExistence type="inferred from homology"/>
<name>A0A2K1P3E5_9BACT</name>
<dbReference type="AlphaFoldDB" id="A0A2K1P3E5"/>
<keyword evidence="3" id="KW-0326">Glycosidase</keyword>
<dbReference type="Pfam" id="PF00251">
    <property type="entry name" value="Glyco_hydro_32N"/>
    <property type="match status" value="1"/>
</dbReference>
<protein>
    <recommendedName>
        <fullName evidence="4">Glycosyl hydrolase family 32 N-terminal domain-containing protein</fullName>
    </recommendedName>
</protein>
<dbReference type="InterPro" id="IPR013148">
    <property type="entry name" value="Glyco_hydro_32_N"/>
</dbReference>
<dbReference type="InterPro" id="IPR051214">
    <property type="entry name" value="GH32_Enzymes"/>
</dbReference>